<dbReference type="EC" id="2.7.13.3" evidence="2"/>
<evidence type="ECO:0000256" key="2">
    <source>
        <dbReference type="ARBA" id="ARBA00012438"/>
    </source>
</evidence>
<keyword evidence="4" id="KW-0597">Phosphoprotein</keyword>
<dbReference type="PROSITE" id="PS50113">
    <property type="entry name" value="PAC"/>
    <property type="match status" value="2"/>
</dbReference>
<dbReference type="InterPro" id="IPR036890">
    <property type="entry name" value="HATPase_C_sf"/>
</dbReference>
<keyword evidence="11" id="KW-0418">Kinase</keyword>
<comment type="caution">
    <text evidence="18">The sequence shown here is derived from an EMBL/GenBank/DDBJ whole genome shotgun (WGS) entry which is preliminary data.</text>
</comment>
<evidence type="ECO:0000256" key="13">
    <source>
        <dbReference type="ARBA" id="ARBA00022991"/>
    </source>
</evidence>
<dbReference type="NCBIfam" id="TIGR00229">
    <property type="entry name" value="sensory_box"/>
    <property type="match status" value="1"/>
</dbReference>
<dbReference type="OrthoDB" id="341208at2"/>
<dbReference type="InterPro" id="IPR001610">
    <property type="entry name" value="PAC"/>
</dbReference>
<evidence type="ECO:0000256" key="9">
    <source>
        <dbReference type="ARBA" id="ARBA00022737"/>
    </source>
</evidence>
<keyword evidence="7" id="KW-0288">FMN</keyword>
<dbReference type="GO" id="GO:0009881">
    <property type="term" value="F:photoreceptor activity"/>
    <property type="evidence" value="ECO:0007669"/>
    <property type="project" value="UniProtKB-KW"/>
</dbReference>
<dbReference type="GO" id="GO:0005524">
    <property type="term" value="F:ATP binding"/>
    <property type="evidence" value="ECO:0007669"/>
    <property type="project" value="UniProtKB-KW"/>
</dbReference>
<keyword evidence="14" id="KW-0843">Virulence</keyword>
<evidence type="ECO:0000256" key="15">
    <source>
        <dbReference type="ARBA" id="ARBA00023170"/>
    </source>
</evidence>
<evidence type="ECO:0000259" key="17">
    <source>
        <dbReference type="PROSITE" id="PS50113"/>
    </source>
</evidence>
<evidence type="ECO:0000256" key="12">
    <source>
        <dbReference type="ARBA" id="ARBA00022840"/>
    </source>
</evidence>
<organism evidence="18 19">
    <name type="scientific">Muricoccus nepalensis</name>
    <dbReference type="NCBI Taxonomy" id="1854500"/>
    <lineage>
        <taxon>Bacteria</taxon>
        <taxon>Pseudomonadati</taxon>
        <taxon>Pseudomonadota</taxon>
        <taxon>Alphaproteobacteria</taxon>
        <taxon>Acetobacterales</taxon>
        <taxon>Roseomonadaceae</taxon>
        <taxon>Muricoccus</taxon>
    </lineage>
</organism>
<reference evidence="18 19" key="1">
    <citation type="journal article" date="2019" name="Environ. Microbiol.">
        <title>Species interactions and distinct microbial communities in high Arctic permafrost affected cryosols are associated with the CH4 and CO2 gas fluxes.</title>
        <authorList>
            <person name="Altshuler I."/>
            <person name="Hamel J."/>
            <person name="Turney S."/>
            <person name="Magnuson E."/>
            <person name="Levesque R."/>
            <person name="Greer C."/>
            <person name="Whyte L.G."/>
        </authorList>
    </citation>
    <scope>NUCLEOTIDE SEQUENCE [LARGE SCALE GENOMIC DNA]</scope>
    <source>
        <strain evidence="18 19">S9.3B</strain>
    </source>
</reference>
<evidence type="ECO:0000256" key="1">
    <source>
        <dbReference type="ARBA" id="ARBA00000085"/>
    </source>
</evidence>
<dbReference type="CDD" id="cd00130">
    <property type="entry name" value="PAS"/>
    <property type="match status" value="2"/>
</dbReference>
<evidence type="ECO:0000256" key="5">
    <source>
        <dbReference type="ARBA" id="ARBA00022606"/>
    </source>
</evidence>
<evidence type="ECO:0000256" key="6">
    <source>
        <dbReference type="ARBA" id="ARBA00022630"/>
    </source>
</evidence>
<evidence type="ECO:0000256" key="10">
    <source>
        <dbReference type="ARBA" id="ARBA00022741"/>
    </source>
</evidence>
<feature type="domain" description="PAC" evidence="17">
    <location>
        <begin position="41"/>
        <end position="93"/>
    </location>
</feature>
<dbReference type="SUPFAM" id="SSF55874">
    <property type="entry name" value="ATPase domain of HSP90 chaperone/DNA topoisomerase II/histidine kinase"/>
    <property type="match status" value="1"/>
</dbReference>
<keyword evidence="9" id="KW-0677">Repeat</keyword>
<keyword evidence="15" id="KW-0675">Receptor</keyword>
<keyword evidence="10" id="KW-0547">Nucleotide-binding</keyword>
<feature type="domain" description="PAS" evidence="16">
    <location>
        <begin position="94"/>
        <end position="164"/>
    </location>
</feature>
<evidence type="ECO:0000256" key="14">
    <source>
        <dbReference type="ARBA" id="ARBA00023026"/>
    </source>
</evidence>
<comment type="catalytic activity">
    <reaction evidence="1">
        <text>ATP + protein L-histidine = ADP + protein N-phospho-L-histidine.</text>
        <dbReference type="EC" id="2.7.13.3"/>
    </reaction>
</comment>
<proteinExistence type="predicted"/>
<dbReference type="Gene3D" id="3.30.450.20">
    <property type="entry name" value="PAS domain"/>
    <property type="match status" value="2"/>
</dbReference>
<dbReference type="EMBL" id="RCZP01000002">
    <property type="protein sequence ID" value="TPG60639.1"/>
    <property type="molecule type" value="Genomic_DNA"/>
</dbReference>
<dbReference type="Gene3D" id="3.30.565.10">
    <property type="entry name" value="Histidine kinase-like ATPase, C-terminal domain"/>
    <property type="match status" value="1"/>
</dbReference>
<protein>
    <recommendedName>
        <fullName evidence="2">histidine kinase</fullName>
        <ecNumber evidence="2">2.7.13.3</ecNumber>
    </recommendedName>
</protein>
<feature type="domain" description="PAC" evidence="17">
    <location>
        <begin position="167"/>
        <end position="219"/>
    </location>
</feature>
<dbReference type="SMART" id="SM00086">
    <property type="entry name" value="PAC"/>
    <property type="match status" value="2"/>
</dbReference>
<gene>
    <name evidence="18" type="ORF">EAH89_03230</name>
</gene>
<sequence>MSPAVGERGATAAELLAHVVPEDRPALDRALVAALAGRAPLNIAYRTWPPGGDVTWVQLRGRVLRDRGRRASRLAGVALDISEGKDTEAALRDSDARFRAIADTMPQIVWSTLPSGSHDYFNRRWYELTGLSPEESVGEGWAVAVHPDDQAQAWERWRHSLATGDAYEVEYRLRVAEGGWRWFLGRALPVRDARGRITRWFGTCTDIQEMRRAAEEREVLSHELSHRIKNIFAVVASLISLSARGHPEAGPFAEELRGRISALARAHEFARPHSVGSRMVIGRTTLFGFLRDLLSPYDISPGDPLGGAGKRIRIEGEDRSFDDAAATPLALLFHELATNAAKYGALSAPGGRVLIRLEAEAGADGVERILLRWTEEGGPPVPGPPGREGFGSRLAMVSVEGQLGGKVERRWLPGGLELEARLPAAALHRRPPPQQA</sequence>
<name>A0A502GEV6_9PROT</name>
<dbReference type="SMART" id="SM00911">
    <property type="entry name" value="HWE_HK"/>
    <property type="match status" value="1"/>
</dbReference>
<dbReference type="PROSITE" id="PS50112">
    <property type="entry name" value="PAS"/>
    <property type="match status" value="1"/>
</dbReference>
<evidence type="ECO:0000256" key="3">
    <source>
        <dbReference type="ARBA" id="ARBA00022543"/>
    </source>
</evidence>
<dbReference type="InterPro" id="IPR013655">
    <property type="entry name" value="PAS_fold_3"/>
</dbReference>
<keyword evidence="13" id="KW-0157">Chromophore</keyword>
<evidence type="ECO:0000256" key="11">
    <source>
        <dbReference type="ARBA" id="ARBA00022777"/>
    </source>
</evidence>
<dbReference type="SUPFAM" id="SSF55785">
    <property type="entry name" value="PYP-like sensor domain (PAS domain)"/>
    <property type="match status" value="2"/>
</dbReference>
<dbReference type="InterPro" id="IPR035965">
    <property type="entry name" value="PAS-like_dom_sf"/>
</dbReference>
<dbReference type="Pfam" id="PF07536">
    <property type="entry name" value="HWE_HK"/>
    <property type="match status" value="1"/>
</dbReference>
<accession>A0A502GEV6</accession>
<keyword evidence="6" id="KW-0285">Flavoprotein</keyword>
<keyword evidence="12" id="KW-0067">ATP-binding</keyword>
<dbReference type="FunFam" id="3.30.450.20:FF:000099">
    <property type="entry name" value="Sensory box sensor histidine kinase"/>
    <property type="match status" value="1"/>
</dbReference>
<dbReference type="PANTHER" id="PTHR41523">
    <property type="entry name" value="TWO-COMPONENT SYSTEM SENSOR PROTEIN"/>
    <property type="match status" value="1"/>
</dbReference>
<keyword evidence="19" id="KW-1185">Reference proteome</keyword>
<dbReference type="SMART" id="SM00091">
    <property type="entry name" value="PAS"/>
    <property type="match status" value="1"/>
</dbReference>
<dbReference type="InterPro" id="IPR000014">
    <property type="entry name" value="PAS"/>
</dbReference>
<dbReference type="Proteomes" id="UP000317078">
    <property type="component" value="Unassembled WGS sequence"/>
</dbReference>
<evidence type="ECO:0000256" key="7">
    <source>
        <dbReference type="ARBA" id="ARBA00022643"/>
    </source>
</evidence>
<dbReference type="AlphaFoldDB" id="A0A502GEV6"/>
<evidence type="ECO:0000256" key="8">
    <source>
        <dbReference type="ARBA" id="ARBA00022679"/>
    </source>
</evidence>
<evidence type="ECO:0000256" key="4">
    <source>
        <dbReference type="ARBA" id="ARBA00022553"/>
    </source>
</evidence>
<keyword evidence="8" id="KW-0808">Transferase</keyword>
<dbReference type="InterPro" id="IPR011102">
    <property type="entry name" value="Sig_transdc_His_kinase_HWE"/>
</dbReference>
<dbReference type="PANTHER" id="PTHR41523:SF8">
    <property type="entry name" value="ETHYLENE RESPONSE SENSOR PROTEIN"/>
    <property type="match status" value="1"/>
</dbReference>
<keyword evidence="5" id="KW-0716">Sensory transduction</keyword>
<keyword evidence="3" id="KW-0600">Photoreceptor protein</keyword>
<dbReference type="GO" id="GO:0004673">
    <property type="term" value="F:protein histidine kinase activity"/>
    <property type="evidence" value="ECO:0007669"/>
    <property type="project" value="UniProtKB-EC"/>
</dbReference>
<evidence type="ECO:0000259" key="16">
    <source>
        <dbReference type="PROSITE" id="PS50112"/>
    </source>
</evidence>
<evidence type="ECO:0000313" key="19">
    <source>
        <dbReference type="Proteomes" id="UP000317078"/>
    </source>
</evidence>
<evidence type="ECO:0000313" key="18">
    <source>
        <dbReference type="EMBL" id="TPG60639.1"/>
    </source>
</evidence>
<dbReference type="Pfam" id="PF08447">
    <property type="entry name" value="PAS_3"/>
    <property type="match status" value="2"/>
</dbReference>
<dbReference type="InterPro" id="IPR000700">
    <property type="entry name" value="PAS-assoc_C"/>
</dbReference>